<comment type="similarity">
    <text evidence="4">Belongs to the begomovirus nuclear shuttle protein family.</text>
</comment>
<dbReference type="GO" id="GO:0051027">
    <property type="term" value="P:DNA transport"/>
    <property type="evidence" value="ECO:0007669"/>
    <property type="project" value="InterPro"/>
</dbReference>
<dbReference type="EMBL" id="KT454812">
    <property type="protein sequence ID" value="ALO02532.1"/>
    <property type="molecule type" value="Genomic_DNA"/>
</dbReference>
<dbReference type="GO" id="GO:0005198">
    <property type="term" value="F:structural molecule activity"/>
    <property type="evidence" value="ECO:0007669"/>
    <property type="project" value="InterPro"/>
</dbReference>
<organism evidence="25">
    <name type="scientific">Soybean chlorotic blotch virus</name>
    <dbReference type="NCBI Taxonomy" id="761702"/>
    <lineage>
        <taxon>Viruses</taxon>
        <taxon>Monodnaviria</taxon>
        <taxon>Shotokuvirae</taxon>
        <taxon>Cressdnaviricota</taxon>
        <taxon>Repensiviricetes</taxon>
        <taxon>Geplafuvirales</taxon>
        <taxon>Geminiviridae</taxon>
        <taxon>Begomovirus</taxon>
        <taxon>Begomovirus glycinepallidi</taxon>
    </lineage>
</organism>
<dbReference type="InterPro" id="IPR000263">
    <property type="entry name" value="GV_A/BR1_coat"/>
</dbReference>
<evidence type="ECO:0000256" key="14">
    <source>
        <dbReference type="ARBA" id="ARBA00023200"/>
    </source>
</evidence>
<dbReference type="EMBL" id="KT454816">
    <property type="protein sequence ID" value="ALO02548.1"/>
    <property type="molecule type" value="Genomic_DNA"/>
</dbReference>
<dbReference type="EMBL" id="KT444614">
    <property type="protein sequence ID" value="ALO02832.1"/>
    <property type="molecule type" value="Genomic_DNA"/>
</dbReference>
<evidence type="ECO:0000256" key="7">
    <source>
        <dbReference type="ARBA" id="ARBA00022511"/>
    </source>
</evidence>
<evidence type="ECO:0000256" key="18">
    <source>
        <dbReference type="ARBA" id="ARBA00029763"/>
    </source>
</evidence>
<dbReference type="GO" id="GO:0046740">
    <property type="term" value="P:transport of virus in host, cell to cell"/>
    <property type="evidence" value="ECO:0007669"/>
    <property type="project" value="UniProtKB-KW"/>
</dbReference>
<dbReference type="GO" id="GO:0019028">
    <property type="term" value="C:viral capsid"/>
    <property type="evidence" value="ECO:0007669"/>
    <property type="project" value="InterPro"/>
</dbReference>
<evidence type="ECO:0000256" key="9">
    <source>
        <dbReference type="ARBA" id="ARBA00022581"/>
    </source>
</evidence>
<evidence type="ECO:0000313" key="24">
    <source>
        <dbReference type="EMBL" id="ALO02824.1"/>
    </source>
</evidence>
<dbReference type="EMBL" id="KT454814">
    <property type="protein sequence ID" value="ALO02540.1"/>
    <property type="molecule type" value="Genomic_DNA"/>
</dbReference>
<evidence type="ECO:0000256" key="8">
    <source>
        <dbReference type="ARBA" id="ARBA00022562"/>
    </source>
</evidence>
<evidence type="ECO:0000256" key="3">
    <source>
        <dbReference type="ARBA" id="ARBA00004501"/>
    </source>
</evidence>
<keyword evidence="8" id="KW-1048">Host nucleus</keyword>
<evidence type="ECO:0000313" key="25">
    <source>
        <dbReference type="EMBL" id="ALO02832.1"/>
    </source>
</evidence>
<evidence type="ECO:0000256" key="13">
    <source>
        <dbReference type="ARBA" id="ARBA00023136"/>
    </source>
</evidence>
<comment type="function">
    <text evidence="15">Binds to the genomic viral ssDNA, shuttles it into and out of the cell nucleus. Begomoviruses use 2 proteins to transport their DNA from cell to cell. The nuclear shuttle protein (NSP) shuttles it between nucleus and cytoplasm and the movement protein (MP) probably transports the DNA-NSP complex to the cell periphery and facilitates movement across the cell wall.</text>
</comment>
<dbReference type="GO" id="GO:0030430">
    <property type="term" value="C:host cell cytoplasm"/>
    <property type="evidence" value="ECO:0007669"/>
    <property type="project" value="UniProtKB-SubCell"/>
</dbReference>
<name>A0A172EWW3_9GEMI</name>
<dbReference type="Pfam" id="PF00844">
    <property type="entry name" value="Gemini_coat"/>
    <property type="match status" value="1"/>
</dbReference>
<comment type="subcellular location">
    <subcellularLocation>
        <location evidence="3">Host cell membrane</location>
        <topology evidence="3">Peripheral membrane protein</topology>
        <orientation evidence="3">Cytoplasmic side</orientation>
    </subcellularLocation>
    <subcellularLocation>
        <location evidence="2">Host cytoplasm</location>
    </subcellularLocation>
    <subcellularLocation>
        <location evidence="1">Host nucleus</location>
    </subcellularLocation>
</comment>
<evidence type="ECO:0000313" key="19">
    <source>
        <dbReference type="EMBL" id="ALO02524.1"/>
    </source>
</evidence>
<evidence type="ECO:0000256" key="17">
    <source>
        <dbReference type="ARBA" id="ARBA00029578"/>
    </source>
</evidence>
<keyword evidence="12" id="KW-0238">DNA-binding</keyword>
<keyword evidence="9" id="KW-0945">Host-virus interaction</keyword>
<evidence type="ECO:0000256" key="6">
    <source>
        <dbReference type="ARBA" id="ARBA00022448"/>
    </source>
</evidence>
<evidence type="ECO:0000256" key="1">
    <source>
        <dbReference type="ARBA" id="ARBA00004147"/>
    </source>
</evidence>
<evidence type="ECO:0000256" key="16">
    <source>
        <dbReference type="ARBA" id="ARBA00026026"/>
    </source>
</evidence>
<dbReference type="EMBL" id="KT444612">
    <property type="protein sequence ID" value="ALO02824.1"/>
    <property type="molecule type" value="Genomic_DNA"/>
</dbReference>
<evidence type="ECO:0000256" key="12">
    <source>
        <dbReference type="ARBA" id="ARBA00023125"/>
    </source>
</evidence>
<evidence type="ECO:0000256" key="10">
    <source>
        <dbReference type="ARBA" id="ARBA00022870"/>
    </source>
</evidence>
<sequence length="261" mass="29983">MYTRHGRRLLRSSPYSHLTPSISSRRHQESKFRHVTRNLNVYRPLFSSSDRGVFKRRTLGEVQHGQELVLRNATHVTTYVTYPTRYSNGDGRCTDYIKILNLKVSGRICIRDNVPTGDNTMGVYSGILGTFVMCFIRDKRPDVPDGANALPSFTDFFGNYEAAYADLRIVDVLRERFRLMSSIKIDVTSDLGECQRTLKHYLPVSSRKFPIWATFRDKDLSMATGNYKNISKNATLISYAWVSERDSTCQIYSQMLLSYLG</sequence>
<reference evidence="19" key="1">
    <citation type="submission" date="2015-08" db="EMBL/GenBank/DDBJ databases">
        <title>First report of Soybean chlorotic blotch virus and West African Asystasia virus 1 infecting cassava and a wild cassava relative in Cameroon and Togo.</title>
        <authorList>
            <person name="Leke W.N."/>
            <person name="Mignouna D.B."/>
            <person name="Brown J.K."/>
            <person name="Fondong V.N."/>
        </authorList>
    </citation>
    <scope>NUCLEOTIDE SEQUENCE</scope>
    <source>
        <strain evidence="23">Benin-Asystasia-58-14</strain>
        <strain evidence="26">Cameroon-Centrosema pubescens-14-14</strain>
        <strain evidence="19">Nigeria-Centrosema pubescens-39-14</strain>
        <strain evidence="24">Nigeria-Ibadan-Sida acuta-36-14</strain>
        <strain evidence="20">Togo-Sida Cordifolia-47-14</strain>
        <strain evidence="22">Togo-Tomato-49-14</strain>
    </source>
</reference>
<evidence type="ECO:0000313" key="22">
    <source>
        <dbReference type="EMBL" id="ALO02548.1"/>
    </source>
</evidence>
<accession>A0A172EWW3</accession>
<comment type="subunit">
    <text evidence="16">Binds to single-stranded and double-stranded viral DNA. Interacts with the host nuclear shuttle interacting (NSI) protein. This interaction may allow NSP to recruit NSI monomers to the viral genome and thus regulate nuclear export of viral genome by NSP.</text>
</comment>
<keyword evidence="6" id="KW-0813">Transport</keyword>
<evidence type="ECO:0000256" key="4">
    <source>
        <dbReference type="ARBA" id="ARBA00005789"/>
    </source>
</evidence>
<dbReference type="EMBL" id="KT454810">
    <property type="protein sequence ID" value="ALO02524.1"/>
    <property type="molecule type" value="Genomic_DNA"/>
</dbReference>
<proteinExistence type="inferred from homology"/>
<evidence type="ECO:0000313" key="23">
    <source>
        <dbReference type="EMBL" id="ALO02556.1"/>
    </source>
</evidence>
<evidence type="ECO:0000256" key="2">
    <source>
        <dbReference type="ARBA" id="ARBA00004192"/>
    </source>
</evidence>
<dbReference type="EMBL" id="KT454818">
    <property type="protein sequence ID" value="ALO02556.1"/>
    <property type="molecule type" value="Genomic_DNA"/>
</dbReference>
<dbReference type="PRINTS" id="PR00225">
    <property type="entry name" value="GEMCOATBR1"/>
</dbReference>
<dbReference type="GO" id="GO:0003697">
    <property type="term" value="F:single-stranded DNA binding"/>
    <property type="evidence" value="ECO:0007669"/>
    <property type="project" value="InterPro"/>
</dbReference>
<evidence type="ECO:0000313" key="21">
    <source>
        <dbReference type="EMBL" id="ALO02540.1"/>
    </source>
</evidence>
<evidence type="ECO:0000313" key="26">
    <source>
        <dbReference type="EMBL" id="ALO02848.1"/>
    </source>
</evidence>
<evidence type="ECO:0000313" key="20">
    <source>
        <dbReference type="EMBL" id="ALO02532.1"/>
    </source>
</evidence>
<evidence type="ECO:0000256" key="15">
    <source>
        <dbReference type="ARBA" id="ARBA00025176"/>
    </source>
</evidence>
<keyword evidence="13" id="KW-0472">Membrane</keyword>
<evidence type="ECO:0000256" key="5">
    <source>
        <dbReference type="ARBA" id="ARBA00014908"/>
    </source>
</evidence>
<dbReference type="GO" id="GO:0020002">
    <property type="term" value="C:host cell plasma membrane"/>
    <property type="evidence" value="ECO:0007669"/>
    <property type="project" value="UniProtKB-SubCell"/>
</dbReference>
<reference evidence="25" key="2">
    <citation type="journal article" date="2016" name="New Dis. Rep.">
        <title>First report of Soybean chlorotic blotch virus and West African Asystasia virus 1 infecting cassava and a wild cassava relative in Cameroon and Togo.</title>
        <authorList>
            <person name="Leke W.N."/>
            <person name="Mignouna D.B."/>
            <person name="Brown J.K."/>
            <person name="Fondong V.N."/>
        </authorList>
    </citation>
    <scope>NUCLEOTIDE SEQUENCE</scope>
    <source>
        <strain evidence="25">Cameroon-Cassava-8-14</strain>
        <strain evidence="21">Togo-Cassava-45-14</strain>
    </source>
</reference>
<keyword evidence="11" id="KW-0916">Viral movement protein</keyword>
<dbReference type="GO" id="GO:0042025">
    <property type="term" value="C:host cell nucleus"/>
    <property type="evidence" value="ECO:0007669"/>
    <property type="project" value="UniProtKB-SubCell"/>
</dbReference>
<keyword evidence="10" id="KW-1043">Host membrane</keyword>
<dbReference type="GO" id="GO:0043657">
    <property type="term" value="C:host cell"/>
    <property type="evidence" value="ECO:0007669"/>
    <property type="project" value="InterPro"/>
</dbReference>
<dbReference type="InterPro" id="IPR001530">
    <property type="entry name" value="Gemini_BR1"/>
</dbReference>
<keyword evidence="7" id="KW-1032">Host cell membrane</keyword>
<dbReference type="EMBL" id="KT444618">
    <property type="protein sequence ID" value="ALO02848.1"/>
    <property type="molecule type" value="Genomic_DNA"/>
</dbReference>
<evidence type="ECO:0000256" key="11">
    <source>
        <dbReference type="ARBA" id="ARBA00023031"/>
    </source>
</evidence>
<protein>
    <recommendedName>
        <fullName evidence="5">Nuclear shuttle protein</fullName>
    </recommendedName>
    <alternativeName>
        <fullName evidence="17">Protein BR1</fullName>
    </alternativeName>
    <alternativeName>
        <fullName evidence="18">Protein BV1</fullName>
    </alternativeName>
</protein>
<keyword evidence="14" id="KW-1035">Host cytoplasm</keyword>